<dbReference type="Gene3D" id="1.10.357.10">
    <property type="entry name" value="Tetracycline Repressor, domain 2"/>
    <property type="match status" value="1"/>
</dbReference>
<dbReference type="GO" id="GO:0000976">
    <property type="term" value="F:transcription cis-regulatory region binding"/>
    <property type="evidence" value="ECO:0007669"/>
    <property type="project" value="TreeGrafter"/>
</dbReference>
<evidence type="ECO:0000256" key="1">
    <source>
        <dbReference type="ARBA" id="ARBA00023015"/>
    </source>
</evidence>
<feature type="domain" description="HTH tetR-type" evidence="5">
    <location>
        <begin position="22"/>
        <end position="82"/>
    </location>
</feature>
<keyword evidence="1" id="KW-0805">Transcription regulation</keyword>
<keyword evidence="3" id="KW-0804">Transcription</keyword>
<dbReference type="PANTHER" id="PTHR30055:SF234">
    <property type="entry name" value="HTH-TYPE TRANSCRIPTIONAL REGULATOR BETI"/>
    <property type="match status" value="1"/>
</dbReference>
<evidence type="ECO:0000256" key="3">
    <source>
        <dbReference type="ARBA" id="ARBA00023163"/>
    </source>
</evidence>
<dbReference type="InterPro" id="IPR023772">
    <property type="entry name" value="DNA-bd_HTH_TetR-type_CS"/>
</dbReference>
<evidence type="ECO:0000256" key="4">
    <source>
        <dbReference type="PROSITE-ProRule" id="PRU00335"/>
    </source>
</evidence>
<dbReference type="InterPro" id="IPR009057">
    <property type="entry name" value="Homeodomain-like_sf"/>
</dbReference>
<evidence type="ECO:0000313" key="6">
    <source>
        <dbReference type="EMBL" id="NII06885.1"/>
    </source>
</evidence>
<evidence type="ECO:0000313" key="7">
    <source>
        <dbReference type="Proteomes" id="UP000490980"/>
    </source>
</evidence>
<dbReference type="Proteomes" id="UP000490980">
    <property type="component" value="Unassembled WGS sequence"/>
</dbReference>
<protein>
    <submittedName>
        <fullName evidence="6">TetR/AcrR family transcriptional regulator</fullName>
    </submittedName>
</protein>
<dbReference type="PROSITE" id="PS01081">
    <property type="entry name" value="HTH_TETR_1"/>
    <property type="match status" value="1"/>
</dbReference>
<dbReference type="RefSeq" id="WP_166948265.1">
    <property type="nucleotide sequence ID" value="NZ_CP077072.1"/>
</dbReference>
<feature type="DNA-binding region" description="H-T-H motif" evidence="4">
    <location>
        <begin position="45"/>
        <end position="64"/>
    </location>
</feature>
<keyword evidence="7" id="KW-1185">Reference proteome</keyword>
<reference evidence="6 7" key="1">
    <citation type="submission" date="2020-03" db="EMBL/GenBank/DDBJ databases">
        <authorList>
            <person name="Lai Q."/>
        </authorList>
    </citation>
    <scope>NUCLEOTIDE SEQUENCE [LARGE SCALE GENOMIC DNA]</scope>
    <source>
        <strain evidence="6 7">CCUG 25036</strain>
    </source>
</reference>
<gene>
    <name evidence="6" type="ORF">HBF25_10850</name>
</gene>
<dbReference type="GO" id="GO:0003700">
    <property type="term" value="F:DNA-binding transcription factor activity"/>
    <property type="evidence" value="ECO:0007669"/>
    <property type="project" value="TreeGrafter"/>
</dbReference>
<comment type="caution">
    <text evidence="6">The sequence shown here is derived from an EMBL/GenBank/DDBJ whole genome shotgun (WGS) entry which is preliminary data.</text>
</comment>
<dbReference type="PROSITE" id="PS50977">
    <property type="entry name" value="HTH_TETR_2"/>
    <property type="match status" value="1"/>
</dbReference>
<dbReference type="PANTHER" id="PTHR30055">
    <property type="entry name" value="HTH-TYPE TRANSCRIPTIONAL REGULATOR RUTR"/>
    <property type="match status" value="1"/>
</dbReference>
<keyword evidence="2 4" id="KW-0238">DNA-binding</keyword>
<dbReference type="EMBL" id="JAARLZ010000005">
    <property type="protein sequence ID" value="NII06885.1"/>
    <property type="molecule type" value="Genomic_DNA"/>
</dbReference>
<dbReference type="PRINTS" id="PR00455">
    <property type="entry name" value="HTHTETR"/>
</dbReference>
<dbReference type="SUPFAM" id="SSF46689">
    <property type="entry name" value="Homeodomain-like"/>
    <property type="match status" value="1"/>
</dbReference>
<dbReference type="InterPro" id="IPR050109">
    <property type="entry name" value="HTH-type_TetR-like_transc_reg"/>
</dbReference>
<dbReference type="Pfam" id="PF00440">
    <property type="entry name" value="TetR_N"/>
    <property type="match status" value="1"/>
</dbReference>
<accession>A0A7X5UAF4</accession>
<name>A0A7X5UAF4_9GAMM</name>
<evidence type="ECO:0000259" key="5">
    <source>
        <dbReference type="PROSITE" id="PS50977"/>
    </source>
</evidence>
<dbReference type="AlphaFoldDB" id="A0A7X5UAF4"/>
<dbReference type="InterPro" id="IPR001647">
    <property type="entry name" value="HTH_TetR"/>
</dbReference>
<organism evidence="6 7">
    <name type="scientific">Luteibacter anthropi</name>
    <dbReference type="NCBI Taxonomy" id="564369"/>
    <lineage>
        <taxon>Bacteria</taxon>
        <taxon>Pseudomonadati</taxon>
        <taxon>Pseudomonadota</taxon>
        <taxon>Gammaproteobacteria</taxon>
        <taxon>Lysobacterales</taxon>
        <taxon>Rhodanobacteraceae</taxon>
        <taxon>Luteibacter</taxon>
    </lineage>
</organism>
<sequence length="216" mass="22935">MDKPSRHTPSRPRKKPVQARSLATVTAILDAAAHILESAGPSAYSTNAVAALAGVSIGSVYQYFPTKDAITRALIDRETGVLLEDVSRAVENAHGAEALMALIGVAVHHQLRRPALGRILDYEEARLPMQEDMAQAAEGARVLILRCLQELKERVEKPAEAAADVMSIIKGMVDGAGQRGEVDETGLRCRVEAAVTGYLGQISAKGSSRPASSRGS</sequence>
<evidence type="ECO:0000256" key="2">
    <source>
        <dbReference type="ARBA" id="ARBA00023125"/>
    </source>
</evidence>
<proteinExistence type="predicted"/>